<proteinExistence type="predicted"/>
<gene>
    <name evidence="1" type="ORF">CCMA1212_001164</name>
</gene>
<dbReference type="Proteomes" id="UP001642720">
    <property type="component" value="Unassembled WGS sequence"/>
</dbReference>
<sequence>MFTSTWVCITRNKHQGVQERASALIIKDIPSHLTQEQVAAIRQKYRHYQRGYNGDDKLKSTLTKEEILASCKELTEGVFKLAGIKPDQYKECFKACVDTKVLAVKNWSSWGGYRRFSELVKDAAEYTQETHKVHLPNAPADGTIDLAAQFPR</sequence>
<evidence type="ECO:0000313" key="2">
    <source>
        <dbReference type="Proteomes" id="UP001642720"/>
    </source>
</evidence>
<organism evidence="1 2">
    <name type="scientific">Trichoderma ghanense</name>
    <dbReference type="NCBI Taxonomy" id="65468"/>
    <lineage>
        <taxon>Eukaryota</taxon>
        <taxon>Fungi</taxon>
        <taxon>Dikarya</taxon>
        <taxon>Ascomycota</taxon>
        <taxon>Pezizomycotina</taxon>
        <taxon>Sordariomycetes</taxon>
        <taxon>Hypocreomycetidae</taxon>
        <taxon>Hypocreales</taxon>
        <taxon>Hypocreaceae</taxon>
        <taxon>Trichoderma</taxon>
    </lineage>
</organism>
<evidence type="ECO:0000313" key="1">
    <source>
        <dbReference type="EMBL" id="TFB07086.1"/>
    </source>
</evidence>
<reference evidence="1 2" key="1">
    <citation type="submission" date="2018-01" db="EMBL/GenBank/DDBJ databases">
        <title>Genome characterization of the sugarcane-associated fungus Trichoderma ghanense CCMA-1212 and their application in lignocelulose bioconversion.</title>
        <authorList>
            <person name="Steindorff A.S."/>
            <person name="Mendes T.D."/>
            <person name="Vilela E.S.D."/>
            <person name="Rodrigues D.S."/>
            <person name="Formighieri E.F."/>
            <person name="Melo I.S."/>
            <person name="Favaro L.C.L."/>
        </authorList>
    </citation>
    <scope>NUCLEOTIDE SEQUENCE [LARGE SCALE GENOMIC DNA]</scope>
    <source>
        <strain evidence="1 2">CCMA-1212</strain>
    </source>
</reference>
<dbReference type="GeneID" id="300573048"/>
<dbReference type="EMBL" id="PPTA01000001">
    <property type="protein sequence ID" value="TFB07086.1"/>
    <property type="molecule type" value="Genomic_DNA"/>
</dbReference>
<keyword evidence="2" id="KW-1185">Reference proteome</keyword>
<protein>
    <submittedName>
        <fullName evidence="1">Uncharacterized protein</fullName>
    </submittedName>
</protein>
<accession>A0ABY2HFR2</accession>
<name>A0ABY2HFR2_9HYPO</name>
<comment type="caution">
    <text evidence="1">The sequence shown here is derived from an EMBL/GenBank/DDBJ whole genome shotgun (WGS) entry which is preliminary data.</text>
</comment>
<dbReference type="RefSeq" id="XP_073563287.1">
    <property type="nucleotide sequence ID" value="XM_073698598.1"/>
</dbReference>